<reference evidence="11 12" key="1">
    <citation type="journal article" date="2012" name="New Phytol.">
        <title>Insight into trade-off between wood decay and parasitism from the genome of a fungal forest pathogen.</title>
        <authorList>
            <person name="Olson A."/>
            <person name="Aerts A."/>
            <person name="Asiegbu F."/>
            <person name="Belbahri L."/>
            <person name="Bouzid O."/>
            <person name="Broberg A."/>
            <person name="Canback B."/>
            <person name="Coutinho P.M."/>
            <person name="Cullen D."/>
            <person name="Dalman K."/>
            <person name="Deflorio G."/>
            <person name="van Diepen L.T."/>
            <person name="Dunand C."/>
            <person name="Duplessis S."/>
            <person name="Durling M."/>
            <person name="Gonthier P."/>
            <person name="Grimwood J."/>
            <person name="Fossdal C.G."/>
            <person name="Hansson D."/>
            <person name="Henrissat B."/>
            <person name="Hietala A."/>
            <person name="Himmelstrand K."/>
            <person name="Hoffmeister D."/>
            <person name="Hogberg N."/>
            <person name="James T.Y."/>
            <person name="Karlsson M."/>
            <person name="Kohler A."/>
            <person name="Kues U."/>
            <person name="Lee Y.H."/>
            <person name="Lin Y.C."/>
            <person name="Lind M."/>
            <person name="Lindquist E."/>
            <person name="Lombard V."/>
            <person name="Lucas S."/>
            <person name="Lunden K."/>
            <person name="Morin E."/>
            <person name="Murat C."/>
            <person name="Park J."/>
            <person name="Raffaello T."/>
            <person name="Rouze P."/>
            <person name="Salamov A."/>
            <person name="Schmutz J."/>
            <person name="Solheim H."/>
            <person name="Stahlberg J."/>
            <person name="Velez H."/>
            <person name="de Vries R.P."/>
            <person name="Wiebenga A."/>
            <person name="Woodward S."/>
            <person name="Yakovlev I."/>
            <person name="Garbelotto M."/>
            <person name="Martin F."/>
            <person name="Grigoriev I.V."/>
            <person name="Stenlid J."/>
        </authorList>
    </citation>
    <scope>NUCLEOTIDE SEQUENCE [LARGE SCALE GENOMIC DNA]</scope>
    <source>
        <strain evidence="11 12">TC 32-1</strain>
    </source>
</reference>
<dbReference type="InterPro" id="IPR023395">
    <property type="entry name" value="MCP_dom_sf"/>
</dbReference>
<dbReference type="RefSeq" id="XP_009547118.1">
    <property type="nucleotide sequence ID" value="XM_009548823.1"/>
</dbReference>
<feature type="repeat" description="Solcar" evidence="8">
    <location>
        <begin position="96"/>
        <end position="193"/>
    </location>
</feature>
<keyword evidence="3 9" id="KW-0813">Transport</keyword>
<evidence type="ECO:0000256" key="2">
    <source>
        <dbReference type="ARBA" id="ARBA00006375"/>
    </source>
</evidence>
<accession>W4K3H3</accession>
<organism evidence="11 12">
    <name type="scientific">Heterobasidion irregulare (strain TC 32-1)</name>
    <dbReference type="NCBI Taxonomy" id="747525"/>
    <lineage>
        <taxon>Eukaryota</taxon>
        <taxon>Fungi</taxon>
        <taxon>Dikarya</taxon>
        <taxon>Basidiomycota</taxon>
        <taxon>Agaricomycotina</taxon>
        <taxon>Agaricomycetes</taxon>
        <taxon>Russulales</taxon>
        <taxon>Bondarzewiaceae</taxon>
        <taxon>Heterobasidion</taxon>
        <taxon>Heterobasidion annosum species complex</taxon>
    </lineage>
</organism>
<dbReference type="EMBL" id="KI925459">
    <property type="protein sequence ID" value="ETW80357.1"/>
    <property type="molecule type" value="Genomic_DNA"/>
</dbReference>
<evidence type="ECO:0000256" key="7">
    <source>
        <dbReference type="ARBA" id="ARBA00023136"/>
    </source>
</evidence>
<evidence type="ECO:0000256" key="6">
    <source>
        <dbReference type="ARBA" id="ARBA00022989"/>
    </source>
</evidence>
<dbReference type="SUPFAM" id="SSF103506">
    <property type="entry name" value="Mitochondrial carrier"/>
    <property type="match status" value="1"/>
</dbReference>
<evidence type="ECO:0000256" key="5">
    <source>
        <dbReference type="ARBA" id="ARBA00022737"/>
    </source>
</evidence>
<keyword evidence="7 8" id="KW-0472">Membrane</keyword>
<dbReference type="KEGG" id="hir:HETIRDRAFT_122973"/>
<dbReference type="PROSITE" id="PS50920">
    <property type="entry name" value="SOLCAR"/>
    <property type="match status" value="3"/>
</dbReference>
<evidence type="ECO:0000256" key="4">
    <source>
        <dbReference type="ARBA" id="ARBA00022692"/>
    </source>
</evidence>
<dbReference type="InterPro" id="IPR018108">
    <property type="entry name" value="MCP_transmembrane"/>
</dbReference>
<dbReference type="AlphaFoldDB" id="W4K3H3"/>
<dbReference type="Proteomes" id="UP000030671">
    <property type="component" value="Unassembled WGS sequence"/>
</dbReference>
<dbReference type="Gene3D" id="1.50.40.10">
    <property type="entry name" value="Mitochondrial carrier domain"/>
    <property type="match status" value="1"/>
</dbReference>
<evidence type="ECO:0000313" key="11">
    <source>
        <dbReference type="EMBL" id="ETW80357.1"/>
    </source>
</evidence>
<dbReference type="eggNOG" id="KOG0759">
    <property type="taxonomic scope" value="Eukaryota"/>
</dbReference>
<proteinExistence type="inferred from homology"/>
<dbReference type="OrthoDB" id="756301at2759"/>
<keyword evidence="12" id="KW-1185">Reference proteome</keyword>
<sequence>MQNQSEPNTVVTQGDASGAGGRVKGSQNGLIFASAAVSTPGSKANSFWTIGIQMARSEGAMSLMNGLTASMLREIVYSGIRMGTYEYFKDSSISSDSLTLKVLAATVAATLGSAIANPTDLVKVRMQAYYPQGSPYRNTRHAFQTVWHEGARGEMSSIVRSVRALYRGADATTVRGVVLSVSQICSYDQIKQIFKRRGVIEEGLPLHFTASMFAGFICSVTSNPVDVVKVRVMNDKERQFKGITDCVRTILRKEGPLAFYKGFGMCWARLGTHTILSFVAFERLRSLFGIAPM</sequence>
<feature type="repeat" description="Solcar" evidence="8">
    <location>
        <begin position="202"/>
        <end position="287"/>
    </location>
</feature>
<protein>
    <submittedName>
        <fullName evidence="11">Mitochondrial substrate carrier</fullName>
    </submittedName>
</protein>
<evidence type="ECO:0000256" key="3">
    <source>
        <dbReference type="ARBA" id="ARBA00022448"/>
    </source>
</evidence>
<comment type="similarity">
    <text evidence="2 9">Belongs to the mitochondrial carrier (TC 2.A.29) family.</text>
</comment>
<keyword evidence="5" id="KW-0677">Repeat</keyword>
<evidence type="ECO:0000256" key="8">
    <source>
        <dbReference type="PROSITE-ProRule" id="PRU00282"/>
    </source>
</evidence>
<keyword evidence="6" id="KW-1133">Transmembrane helix</keyword>
<dbReference type="GO" id="GO:0016020">
    <property type="term" value="C:membrane"/>
    <property type="evidence" value="ECO:0007669"/>
    <property type="project" value="UniProtKB-SubCell"/>
</dbReference>
<comment type="subcellular location">
    <subcellularLocation>
        <location evidence="1">Membrane</location>
        <topology evidence="1">Multi-pass membrane protein</topology>
    </subcellularLocation>
</comment>
<dbReference type="InParanoid" id="W4K3H3"/>
<dbReference type="HOGENOM" id="CLU_015166_14_1_1"/>
<evidence type="ECO:0000256" key="9">
    <source>
        <dbReference type="RuleBase" id="RU000488"/>
    </source>
</evidence>
<feature type="region of interest" description="Disordered" evidence="10">
    <location>
        <begin position="1"/>
        <end position="22"/>
    </location>
</feature>
<feature type="compositionally biased region" description="Polar residues" evidence="10">
    <location>
        <begin position="1"/>
        <end position="15"/>
    </location>
</feature>
<dbReference type="InterPro" id="IPR050391">
    <property type="entry name" value="Mito_Metabolite_Transporter"/>
</dbReference>
<evidence type="ECO:0000256" key="10">
    <source>
        <dbReference type="SAM" id="MobiDB-lite"/>
    </source>
</evidence>
<feature type="repeat" description="Solcar" evidence="8">
    <location>
        <begin position="8"/>
        <end position="91"/>
    </location>
</feature>
<evidence type="ECO:0000256" key="1">
    <source>
        <dbReference type="ARBA" id="ARBA00004141"/>
    </source>
</evidence>
<evidence type="ECO:0000313" key="12">
    <source>
        <dbReference type="Proteomes" id="UP000030671"/>
    </source>
</evidence>
<dbReference type="Pfam" id="PF00153">
    <property type="entry name" value="Mito_carr"/>
    <property type="match status" value="3"/>
</dbReference>
<dbReference type="PANTHER" id="PTHR45618">
    <property type="entry name" value="MITOCHONDRIAL DICARBOXYLATE CARRIER-RELATED"/>
    <property type="match status" value="1"/>
</dbReference>
<keyword evidence="4 8" id="KW-0812">Transmembrane</keyword>
<dbReference type="GeneID" id="20666800"/>
<gene>
    <name evidence="11" type="ORF">HETIRDRAFT_122973</name>
</gene>
<name>W4K3H3_HETIT</name>